<dbReference type="EC" id="3.6.4.13" evidence="1"/>
<dbReference type="Pfam" id="PF00270">
    <property type="entry name" value="DEAD"/>
    <property type="match status" value="1"/>
</dbReference>
<dbReference type="CDD" id="cd18787">
    <property type="entry name" value="SF2_C_DEAD"/>
    <property type="match status" value="1"/>
</dbReference>
<gene>
    <name evidence="13" type="primary">107359198</name>
</gene>
<evidence type="ECO:0000256" key="4">
    <source>
        <dbReference type="ARBA" id="ARBA00022806"/>
    </source>
</evidence>
<protein>
    <recommendedName>
        <fullName evidence="1">RNA helicase</fullName>
        <ecNumber evidence="1">3.6.4.13</ecNumber>
    </recommendedName>
</protein>
<proteinExistence type="inferred from homology"/>
<dbReference type="SMART" id="SM00490">
    <property type="entry name" value="HELICc"/>
    <property type="match status" value="1"/>
</dbReference>
<dbReference type="STRING" id="32264.T1JRZ5"/>
<dbReference type="SUPFAM" id="SSF52540">
    <property type="entry name" value="P-loop containing nucleoside triphosphate hydrolases"/>
    <property type="match status" value="1"/>
</dbReference>
<dbReference type="GO" id="GO:0003724">
    <property type="term" value="F:RNA helicase activity"/>
    <property type="evidence" value="ECO:0007669"/>
    <property type="project" value="UniProtKB-EC"/>
</dbReference>
<evidence type="ECO:0000256" key="9">
    <source>
        <dbReference type="SAM" id="MobiDB-lite"/>
    </source>
</evidence>
<evidence type="ECO:0000313" key="14">
    <source>
        <dbReference type="Proteomes" id="UP000015104"/>
    </source>
</evidence>
<dbReference type="GO" id="GO:0005524">
    <property type="term" value="F:ATP binding"/>
    <property type="evidence" value="ECO:0007669"/>
    <property type="project" value="UniProtKB-KW"/>
</dbReference>
<keyword evidence="3 8" id="KW-0378">Hydrolase</keyword>
<evidence type="ECO:0000256" key="2">
    <source>
        <dbReference type="ARBA" id="ARBA00022741"/>
    </source>
</evidence>
<dbReference type="Proteomes" id="UP000015104">
    <property type="component" value="Unassembled WGS sequence"/>
</dbReference>
<evidence type="ECO:0000256" key="8">
    <source>
        <dbReference type="RuleBase" id="RU000492"/>
    </source>
</evidence>
<dbReference type="SMART" id="SM00487">
    <property type="entry name" value="DEXDc"/>
    <property type="match status" value="1"/>
</dbReference>
<feature type="domain" description="DEAD-box RNA helicase Q" evidence="12">
    <location>
        <begin position="78"/>
        <end position="106"/>
    </location>
</feature>
<dbReference type="InterPro" id="IPR011545">
    <property type="entry name" value="DEAD/DEAH_box_helicase_dom"/>
</dbReference>
<evidence type="ECO:0000256" key="6">
    <source>
        <dbReference type="ARBA" id="ARBA00047984"/>
    </source>
</evidence>
<feature type="region of interest" description="Disordered" evidence="9">
    <location>
        <begin position="504"/>
        <end position="544"/>
    </location>
</feature>
<dbReference type="EMBL" id="CAEY01000457">
    <property type="status" value="NOT_ANNOTATED_CDS"/>
    <property type="molecule type" value="Genomic_DNA"/>
</dbReference>
<dbReference type="Gene3D" id="3.40.50.300">
    <property type="entry name" value="P-loop containing nucleotide triphosphate hydrolases"/>
    <property type="match status" value="2"/>
</dbReference>
<dbReference type="AlphaFoldDB" id="T1JRZ5"/>
<feature type="region of interest" description="Disordered" evidence="9">
    <location>
        <begin position="1"/>
        <end position="35"/>
    </location>
</feature>
<dbReference type="PROSITE" id="PS51195">
    <property type="entry name" value="Q_MOTIF"/>
    <property type="match status" value="1"/>
</dbReference>
<keyword evidence="4 8" id="KW-0347">Helicase</keyword>
<comment type="catalytic activity">
    <reaction evidence="6">
        <text>ATP + H2O = ADP + phosphate + H(+)</text>
        <dbReference type="Rhea" id="RHEA:13065"/>
        <dbReference type="ChEBI" id="CHEBI:15377"/>
        <dbReference type="ChEBI" id="CHEBI:15378"/>
        <dbReference type="ChEBI" id="CHEBI:30616"/>
        <dbReference type="ChEBI" id="CHEBI:43474"/>
        <dbReference type="ChEBI" id="CHEBI:456216"/>
        <dbReference type="EC" id="3.6.4.13"/>
    </reaction>
</comment>
<dbReference type="InterPro" id="IPR014014">
    <property type="entry name" value="RNA_helicase_DEAD_Q_motif"/>
</dbReference>
<name>T1JRZ5_TETUR</name>
<evidence type="ECO:0000256" key="3">
    <source>
        <dbReference type="ARBA" id="ARBA00022801"/>
    </source>
</evidence>
<evidence type="ECO:0000313" key="13">
    <source>
        <dbReference type="EnsemblMetazoa" id="tetur01g08700.1"/>
    </source>
</evidence>
<reference evidence="13" key="2">
    <citation type="submission" date="2015-06" db="UniProtKB">
        <authorList>
            <consortium name="EnsemblMetazoa"/>
        </authorList>
    </citation>
    <scope>IDENTIFICATION</scope>
</reference>
<dbReference type="PROSITE" id="PS00039">
    <property type="entry name" value="DEAD_ATP_HELICASE"/>
    <property type="match status" value="1"/>
</dbReference>
<evidence type="ECO:0000259" key="10">
    <source>
        <dbReference type="PROSITE" id="PS51192"/>
    </source>
</evidence>
<organism evidence="13 14">
    <name type="scientific">Tetranychus urticae</name>
    <name type="common">Two-spotted spider mite</name>
    <dbReference type="NCBI Taxonomy" id="32264"/>
    <lineage>
        <taxon>Eukaryota</taxon>
        <taxon>Metazoa</taxon>
        <taxon>Ecdysozoa</taxon>
        <taxon>Arthropoda</taxon>
        <taxon>Chelicerata</taxon>
        <taxon>Arachnida</taxon>
        <taxon>Acari</taxon>
        <taxon>Acariformes</taxon>
        <taxon>Trombidiformes</taxon>
        <taxon>Prostigmata</taxon>
        <taxon>Eleutherengona</taxon>
        <taxon>Raphignathae</taxon>
        <taxon>Tetranychoidea</taxon>
        <taxon>Tetranychidae</taxon>
        <taxon>Tetranychus</taxon>
    </lineage>
</organism>
<comment type="similarity">
    <text evidence="8">Belongs to the DEAD box helicase family.</text>
</comment>
<dbReference type="GO" id="GO:0016787">
    <property type="term" value="F:hydrolase activity"/>
    <property type="evidence" value="ECO:0007669"/>
    <property type="project" value="UniProtKB-KW"/>
</dbReference>
<keyword evidence="2 8" id="KW-0547">Nucleotide-binding</keyword>
<dbReference type="InterPro" id="IPR001650">
    <property type="entry name" value="Helicase_C-like"/>
</dbReference>
<feature type="domain" description="Helicase C-terminal" evidence="11">
    <location>
        <begin position="312"/>
        <end position="460"/>
    </location>
</feature>
<feature type="domain" description="Helicase ATP-binding" evidence="10">
    <location>
        <begin position="109"/>
        <end position="284"/>
    </location>
</feature>
<keyword evidence="14" id="KW-1185">Reference proteome</keyword>
<dbReference type="FunFam" id="3.40.50.300:FF:000079">
    <property type="entry name" value="probable ATP-dependent RNA helicase DDX17"/>
    <property type="match status" value="1"/>
</dbReference>
<evidence type="ECO:0000259" key="11">
    <source>
        <dbReference type="PROSITE" id="PS51194"/>
    </source>
</evidence>
<evidence type="ECO:0000256" key="5">
    <source>
        <dbReference type="ARBA" id="ARBA00022840"/>
    </source>
</evidence>
<dbReference type="eggNOG" id="KOG0331">
    <property type="taxonomic scope" value="Eukaryota"/>
</dbReference>
<evidence type="ECO:0000259" key="12">
    <source>
        <dbReference type="PROSITE" id="PS51195"/>
    </source>
</evidence>
<dbReference type="PROSITE" id="PS51194">
    <property type="entry name" value="HELICASE_CTER"/>
    <property type="match status" value="1"/>
</dbReference>
<evidence type="ECO:0000256" key="7">
    <source>
        <dbReference type="PROSITE-ProRule" id="PRU00552"/>
    </source>
</evidence>
<dbReference type="OrthoDB" id="196131at2759"/>
<keyword evidence="5 8" id="KW-0067">ATP-binding</keyword>
<accession>T1JRZ5</accession>
<feature type="compositionally biased region" description="Low complexity" evidence="9">
    <location>
        <begin position="1"/>
        <end position="14"/>
    </location>
</feature>
<dbReference type="HOGENOM" id="CLU_003041_16_9_1"/>
<feature type="compositionally biased region" description="Polar residues" evidence="9">
    <location>
        <begin position="535"/>
        <end position="544"/>
    </location>
</feature>
<evidence type="ECO:0000256" key="1">
    <source>
        <dbReference type="ARBA" id="ARBA00012552"/>
    </source>
</evidence>
<feature type="short sequence motif" description="Q motif" evidence="7">
    <location>
        <begin position="78"/>
        <end position="106"/>
    </location>
</feature>
<dbReference type="InterPro" id="IPR027417">
    <property type="entry name" value="P-loop_NTPase"/>
</dbReference>
<dbReference type="GO" id="GO:0003676">
    <property type="term" value="F:nucleic acid binding"/>
    <property type="evidence" value="ECO:0007669"/>
    <property type="project" value="InterPro"/>
</dbReference>
<dbReference type="EnsemblMetazoa" id="tetur01g08700.1">
    <property type="protein sequence ID" value="tetur01g08700.1"/>
    <property type="gene ID" value="tetur01g08700"/>
</dbReference>
<dbReference type="InterPro" id="IPR000629">
    <property type="entry name" value="RNA-helicase_DEAD-box_CS"/>
</dbReference>
<dbReference type="InterPro" id="IPR014001">
    <property type="entry name" value="Helicase_ATP-bd"/>
</dbReference>
<dbReference type="FunFam" id="3.40.50.300:FF:000008">
    <property type="entry name" value="ATP-dependent RNA helicase RhlB"/>
    <property type="match status" value="1"/>
</dbReference>
<dbReference type="Pfam" id="PF00271">
    <property type="entry name" value="Helicase_C"/>
    <property type="match status" value="1"/>
</dbReference>
<dbReference type="PANTHER" id="PTHR47958">
    <property type="entry name" value="ATP-DEPENDENT RNA HELICASE DBP3"/>
    <property type="match status" value="1"/>
</dbReference>
<dbReference type="PROSITE" id="PS51192">
    <property type="entry name" value="HELICASE_ATP_BIND_1"/>
    <property type="match status" value="1"/>
</dbReference>
<reference evidence="14" key="1">
    <citation type="submission" date="2011-08" db="EMBL/GenBank/DDBJ databases">
        <authorList>
            <person name="Rombauts S."/>
        </authorList>
    </citation>
    <scope>NUCLEOTIDE SEQUENCE</scope>
    <source>
        <strain evidence="14">London</strain>
    </source>
</reference>
<sequence length="544" mass="60695">MSSYRSYGAGYNNNRGGGGGGYHRNNTPTPKPPANLTVKSDFYTGVNVRSDYSEQDITVFREKEGITIRGSNVPPPIMEFTDYPWPKSISAGFSRQGYDKPTPIQAQGWPIALAGRDMVGIAQTGSGKTMSYIIPAFIHIDSQLNERRDYGPMALVLAPTRELAQQIQEVVNHFQTRFGNVCVFGGASKGPQIKEITRNRPMLVIATPGRLNDFIESGIISLANISYLVLDEADRMLDMGFEPQIRKIIATITMAKRQTLMWSATWPKEVRTLAEEFLQDYIQINVGALQLHANHNITQIVEVCGDMEKKEKLFSLLTEIVKENSENKIIVFAETKRKVDDLTKQLRYSNWPAMCIHGDKSQSERDWVLKEFRSGKAPILVATDVAARGLDVEDIKYVINFDYPNSSEDYVHRIGRTGRKNKKGTAYTFFTKGNSKQANDLINVLKEANQTVNPKLLELSRFGGGPDKYRRYGSSRNGFIPKNSYNSGRGGGGNGYNNSYGNNSNGNGAGYPQKRKFDSFDAASNSNAKKPYYDSSYSSGSRFN</sequence>
<dbReference type="OMA" id="STMPKFE"/>
<feature type="region of interest" description="Disordered" evidence="9">
    <location>
        <begin position="470"/>
        <end position="491"/>
    </location>
</feature>
<dbReference type="KEGG" id="tut:107359198"/>